<feature type="domain" description="Disease resistance protein winged helix" evidence="9">
    <location>
        <begin position="446"/>
        <end position="517"/>
    </location>
</feature>
<dbReference type="InterPro" id="IPR006553">
    <property type="entry name" value="Leu-rich_rpt_Cys-con_subtyp"/>
</dbReference>
<sequence length="1379" mass="153298">MAAEMAAELLLGPVVDFTVSKVFEQLDLAVGFKLELRRFRRSLEMVRGVLRDAEQRCVADSSGVKPWLEGLRSIAEEADEVMDEISYENLRRKVAAKKLMLKQVSYFFTASNPIAFRLKMANKIKNLNAELDVLNTRATGLGLQVQHRLETTPEPRGIRQTDSLLGEPSGVKGRDGDVQKIVKLLIDSSTQQPLCVVSIVGIPGLGKTTLAKQVCNNDQIQAHFSNNIIWICVSDNFDVMRILVQMLESLSEGHRENITNRNVIVKKIKEKLGQKEKLEQKEKPGQKNYLLILDDVWNENRREWEDLRDCLLGLSEMNGNRVLVTTRIQNVATVMGVLPEHVHCLKQLKDDDCWSVIRHRVFGNSPIPSELEELETIGRENAKKCKGVPLVASVIGGILCNNRNKDAWCEVWGSIEEADGVLPVLQLSFSRLPKPALKQCFAFCSIFPKDFVMEKEMLIQLWMAHGFLSCERQMEMEAIGDKYFNDLLSYSLFQDAEKDSCGGVIACKMHDLIHDLAQSVSEPQTLILGNGSGSNITADIRHLNLLSDEGMAALEIGDAMLELHTLFSETKVFPNIPANFEKMRVLSFCGANIDKLPAVLRELKHLRYLDVSKTPIKELPKFITKLYQLQTLSFMDCYCIERPLEGIGNLVNLRHLYFNFEKLMPAGVGTLACLQTLKLFVVDQQKGRQIEELGGLSQLKETLEITKLKMVRNREEAIIAKLSEKTTIQELALHFDGRLEPYRGRQSGGAKEYSPECRSEERRKHDEDVLEGLQPHSNLKSLSISNYCGEKCPSWMLDDLGNLGESTHLRNLELESMPPLSLNSGAKVQIERCKNLKSIADSRLQVLIIDGCDELISMGFGTLATMSLKEIRISWCSKLESLPVLTELPYLHTLSLKECEKLRDIGDGLFASTCPNLEALTISGCRNLMSMPRLDGLSSLQSISVVVGHGLKSIGGSLSACTSLKSLSIGPCDSLESVPSLDGLSSLQSISIAGHGLKSIGGSLSTCTSLKSLSIGPCDSLESVPSLDGLSSLQSVYVRDCGLKSIEGSLSTCTSLKILSIGGCDSLESIPSLDGLSSLEELAIYGTDFPVSRLDKPKSLKIMISGCGQLKSIGESLSNSMCLKNFSICYCNSLESIPSLDGLSSLETLSIEICGGLTSLPNGLSSCTALETLKISNCNNLIWTSEDLRDLRSLVELEITWCRELRNIRGLGEILGCLTRLRKLHFGGFSAEVEELEEYPNQLEELSLIGWEKPKYLPCQIQHLTALRKLSLRRFHGIEALPDWLGNLSSLQSLYIINCRSLRYMKAIRRLSNLKTLDIRKCPALRGRCAAESGSEWNNISHIPNISIDWNDIFSHLDDDDDALIDWNDIYPQIDDDDA</sequence>
<comment type="caution">
    <text evidence="12">The sequence shown here is derived from an EMBL/GenBank/DDBJ whole genome shotgun (WGS) entry which is preliminary data.</text>
</comment>
<keyword evidence="3" id="KW-0547">Nucleotide-binding</keyword>
<dbReference type="Pfam" id="PF23598">
    <property type="entry name" value="LRR_14"/>
    <property type="match status" value="1"/>
</dbReference>
<dbReference type="SMART" id="SM00367">
    <property type="entry name" value="LRR_CC"/>
    <property type="match status" value="5"/>
</dbReference>
<name>A0AAV5IQ39_9ROSI</name>
<dbReference type="GO" id="GO:0006952">
    <property type="term" value="P:defense response"/>
    <property type="evidence" value="ECO:0007669"/>
    <property type="project" value="UniProtKB-KW"/>
</dbReference>
<dbReference type="Pfam" id="PF23559">
    <property type="entry name" value="WHD_DRP"/>
    <property type="match status" value="1"/>
</dbReference>
<evidence type="ECO:0008006" key="14">
    <source>
        <dbReference type="Google" id="ProtNLM"/>
    </source>
</evidence>
<dbReference type="InterPro" id="IPR055414">
    <property type="entry name" value="LRR_R13L4/SHOC2-like"/>
</dbReference>
<dbReference type="InterPro" id="IPR036388">
    <property type="entry name" value="WH-like_DNA-bd_sf"/>
</dbReference>
<dbReference type="InterPro" id="IPR027417">
    <property type="entry name" value="P-loop_NTPase"/>
</dbReference>
<evidence type="ECO:0000259" key="7">
    <source>
        <dbReference type="Pfam" id="PF00931"/>
    </source>
</evidence>
<keyword evidence="5" id="KW-0067">ATP-binding</keyword>
<organism evidence="12 13">
    <name type="scientific">Rubroshorea leprosula</name>
    <dbReference type="NCBI Taxonomy" id="152421"/>
    <lineage>
        <taxon>Eukaryota</taxon>
        <taxon>Viridiplantae</taxon>
        <taxon>Streptophyta</taxon>
        <taxon>Embryophyta</taxon>
        <taxon>Tracheophyta</taxon>
        <taxon>Spermatophyta</taxon>
        <taxon>Magnoliopsida</taxon>
        <taxon>eudicotyledons</taxon>
        <taxon>Gunneridae</taxon>
        <taxon>Pentapetalae</taxon>
        <taxon>rosids</taxon>
        <taxon>malvids</taxon>
        <taxon>Malvales</taxon>
        <taxon>Dipterocarpaceae</taxon>
        <taxon>Rubroshorea</taxon>
    </lineage>
</organism>
<dbReference type="InterPro" id="IPR041118">
    <property type="entry name" value="Rx_N"/>
</dbReference>
<dbReference type="GO" id="GO:0051707">
    <property type="term" value="P:response to other organism"/>
    <property type="evidence" value="ECO:0007669"/>
    <property type="project" value="UniProtKB-ARBA"/>
</dbReference>
<proteinExistence type="predicted"/>
<accession>A0AAV5IQ39</accession>
<evidence type="ECO:0000256" key="5">
    <source>
        <dbReference type="ARBA" id="ARBA00022840"/>
    </source>
</evidence>
<dbReference type="Pfam" id="PF25019">
    <property type="entry name" value="LRR_R13L1-DRL21"/>
    <property type="match status" value="1"/>
</dbReference>
<evidence type="ECO:0000259" key="11">
    <source>
        <dbReference type="Pfam" id="PF25019"/>
    </source>
</evidence>
<evidence type="ECO:0000256" key="6">
    <source>
        <dbReference type="SAM" id="MobiDB-lite"/>
    </source>
</evidence>
<feature type="domain" description="R13L1/DRL21-like LRR repeat region" evidence="11">
    <location>
        <begin position="1263"/>
        <end position="1322"/>
    </location>
</feature>
<dbReference type="PRINTS" id="PR00364">
    <property type="entry name" value="DISEASERSIST"/>
</dbReference>
<dbReference type="EMBL" id="BPVZ01000016">
    <property type="protein sequence ID" value="GKV00915.1"/>
    <property type="molecule type" value="Genomic_DNA"/>
</dbReference>
<dbReference type="GO" id="GO:0043531">
    <property type="term" value="F:ADP binding"/>
    <property type="evidence" value="ECO:0007669"/>
    <property type="project" value="InterPro"/>
</dbReference>
<evidence type="ECO:0000259" key="10">
    <source>
        <dbReference type="Pfam" id="PF23598"/>
    </source>
</evidence>
<dbReference type="FunFam" id="1.10.10.10:FF:000322">
    <property type="entry name" value="Probable disease resistance protein At1g63360"/>
    <property type="match status" value="1"/>
</dbReference>
<evidence type="ECO:0000256" key="4">
    <source>
        <dbReference type="ARBA" id="ARBA00022821"/>
    </source>
</evidence>
<feature type="domain" description="Disease resistance N-terminal" evidence="8">
    <location>
        <begin position="14"/>
        <end position="99"/>
    </location>
</feature>
<dbReference type="PANTHER" id="PTHR36766">
    <property type="entry name" value="PLANT BROAD-SPECTRUM MILDEW RESISTANCE PROTEIN RPW8"/>
    <property type="match status" value="1"/>
</dbReference>
<evidence type="ECO:0000256" key="1">
    <source>
        <dbReference type="ARBA" id="ARBA00022614"/>
    </source>
</evidence>
<evidence type="ECO:0000256" key="2">
    <source>
        <dbReference type="ARBA" id="ARBA00022737"/>
    </source>
</evidence>
<keyword evidence="4" id="KW-0611">Plant defense</keyword>
<reference evidence="12 13" key="1">
    <citation type="journal article" date="2021" name="Commun. Biol.">
        <title>The genome of Shorea leprosula (Dipterocarpaceae) highlights the ecological relevance of drought in aseasonal tropical rainforests.</title>
        <authorList>
            <person name="Ng K.K.S."/>
            <person name="Kobayashi M.J."/>
            <person name="Fawcett J.A."/>
            <person name="Hatakeyama M."/>
            <person name="Paape T."/>
            <person name="Ng C.H."/>
            <person name="Ang C.C."/>
            <person name="Tnah L.H."/>
            <person name="Lee C.T."/>
            <person name="Nishiyama T."/>
            <person name="Sese J."/>
            <person name="O'Brien M.J."/>
            <person name="Copetti D."/>
            <person name="Mohd Noor M.I."/>
            <person name="Ong R.C."/>
            <person name="Putra M."/>
            <person name="Sireger I.Z."/>
            <person name="Indrioko S."/>
            <person name="Kosugi Y."/>
            <person name="Izuno A."/>
            <person name="Isagi Y."/>
            <person name="Lee S.L."/>
            <person name="Shimizu K.K."/>
        </authorList>
    </citation>
    <scope>NUCLEOTIDE SEQUENCE [LARGE SCALE GENOMIC DNA]</scope>
    <source>
        <strain evidence="12">214</strain>
    </source>
</reference>
<evidence type="ECO:0000256" key="3">
    <source>
        <dbReference type="ARBA" id="ARBA00022741"/>
    </source>
</evidence>
<keyword evidence="1" id="KW-0433">Leucine-rich repeat</keyword>
<dbReference type="GO" id="GO:0005524">
    <property type="term" value="F:ATP binding"/>
    <property type="evidence" value="ECO:0007669"/>
    <property type="project" value="UniProtKB-KW"/>
</dbReference>
<feature type="domain" description="NB-ARC" evidence="7">
    <location>
        <begin position="176"/>
        <end position="364"/>
    </location>
</feature>
<evidence type="ECO:0000259" key="9">
    <source>
        <dbReference type="Pfam" id="PF23559"/>
    </source>
</evidence>
<feature type="compositionally biased region" description="Basic and acidic residues" evidence="6">
    <location>
        <begin position="753"/>
        <end position="763"/>
    </location>
</feature>
<dbReference type="Gene3D" id="1.10.10.10">
    <property type="entry name" value="Winged helix-like DNA-binding domain superfamily/Winged helix DNA-binding domain"/>
    <property type="match status" value="1"/>
</dbReference>
<feature type="region of interest" description="Disordered" evidence="6">
    <location>
        <begin position="744"/>
        <end position="763"/>
    </location>
</feature>
<dbReference type="Pfam" id="PF18052">
    <property type="entry name" value="Rx_N"/>
    <property type="match status" value="1"/>
</dbReference>
<dbReference type="InterPro" id="IPR042197">
    <property type="entry name" value="Apaf_helical"/>
</dbReference>
<gene>
    <name evidence="12" type="ORF">SLEP1_g13522</name>
</gene>
<dbReference type="Gene3D" id="1.10.8.430">
    <property type="entry name" value="Helical domain of apoptotic protease-activating factors"/>
    <property type="match status" value="1"/>
</dbReference>
<dbReference type="Gene3D" id="3.40.50.300">
    <property type="entry name" value="P-loop containing nucleotide triphosphate hydrolases"/>
    <property type="match status" value="1"/>
</dbReference>
<keyword evidence="2" id="KW-0677">Repeat</keyword>
<dbReference type="InterPro" id="IPR032675">
    <property type="entry name" value="LRR_dom_sf"/>
</dbReference>
<dbReference type="Gene3D" id="1.20.5.4130">
    <property type="match status" value="1"/>
</dbReference>
<keyword evidence="13" id="KW-1185">Reference proteome</keyword>
<dbReference type="PANTHER" id="PTHR36766:SF70">
    <property type="entry name" value="DISEASE RESISTANCE PROTEIN RGA4"/>
    <property type="match status" value="1"/>
</dbReference>
<protein>
    <recommendedName>
        <fullName evidence="14">Disease resistance protein RGA3</fullName>
    </recommendedName>
</protein>
<dbReference type="SUPFAM" id="SSF52058">
    <property type="entry name" value="L domain-like"/>
    <property type="match status" value="3"/>
</dbReference>
<dbReference type="Gene3D" id="3.80.10.10">
    <property type="entry name" value="Ribonuclease Inhibitor"/>
    <property type="match status" value="3"/>
</dbReference>
<dbReference type="InterPro" id="IPR058922">
    <property type="entry name" value="WHD_DRP"/>
</dbReference>
<evidence type="ECO:0000259" key="8">
    <source>
        <dbReference type="Pfam" id="PF18052"/>
    </source>
</evidence>
<dbReference type="Proteomes" id="UP001054252">
    <property type="component" value="Unassembled WGS sequence"/>
</dbReference>
<evidence type="ECO:0000313" key="12">
    <source>
        <dbReference type="EMBL" id="GKV00915.1"/>
    </source>
</evidence>
<evidence type="ECO:0000313" key="13">
    <source>
        <dbReference type="Proteomes" id="UP001054252"/>
    </source>
</evidence>
<dbReference type="Pfam" id="PF00931">
    <property type="entry name" value="NB-ARC"/>
    <property type="match status" value="1"/>
</dbReference>
<feature type="domain" description="Disease resistance R13L4/SHOC-2-like LRR" evidence="10">
    <location>
        <begin position="571"/>
        <end position="796"/>
    </location>
</feature>
<dbReference type="InterPro" id="IPR056789">
    <property type="entry name" value="LRR_R13L1-DRL21"/>
</dbReference>
<dbReference type="InterPro" id="IPR002182">
    <property type="entry name" value="NB-ARC"/>
</dbReference>
<dbReference type="SUPFAM" id="SSF52540">
    <property type="entry name" value="P-loop containing nucleoside triphosphate hydrolases"/>
    <property type="match status" value="1"/>
</dbReference>